<accession>A0ABQ6A115</accession>
<keyword evidence="3" id="KW-1185">Reference proteome</keyword>
<dbReference type="SUPFAM" id="SSF53448">
    <property type="entry name" value="Nucleotide-diphospho-sugar transferases"/>
    <property type="match status" value="1"/>
</dbReference>
<comment type="caution">
    <text evidence="2">The sequence shown here is derived from an EMBL/GenBank/DDBJ whole genome shotgun (WGS) entry which is preliminary data.</text>
</comment>
<dbReference type="PANTHER" id="PTHR10859">
    <property type="entry name" value="GLYCOSYL TRANSFERASE"/>
    <property type="match status" value="1"/>
</dbReference>
<dbReference type="InterPro" id="IPR029044">
    <property type="entry name" value="Nucleotide-diphossugar_trans"/>
</dbReference>
<feature type="domain" description="Glycosyltransferase 2-like" evidence="1">
    <location>
        <begin position="15"/>
        <end position="171"/>
    </location>
</feature>
<dbReference type="EMBL" id="BSOS01000009">
    <property type="protein sequence ID" value="GLR66126.1"/>
    <property type="molecule type" value="Genomic_DNA"/>
</dbReference>
<dbReference type="InterPro" id="IPR001173">
    <property type="entry name" value="Glyco_trans_2-like"/>
</dbReference>
<dbReference type="RefSeq" id="WP_284256737.1">
    <property type="nucleotide sequence ID" value="NZ_BSOS01000009.1"/>
</dbReference>
<name>A0ABQ6A115_9PROT</name>
<reference evidence="3" key="1">
    <citation type="journal article" date="2019" name="Int. J. Syst. Evol. Microbiol.">
        <title>The Global Catalogue of Microorganisms (GCM) 10K type strain sequencing project: providing services to taxonomists for standard genome sequencing and annotation.</title>
        <authorList>
            <consortium name="The Broad Institute Genomics Platform"/>
            <consortium name="The Broad Institute Genome Sequencing Center for Infectious Disease"/>
            <person name="Wu L."/>
            <person name="Ma J."/>
        </authorList>
    </citation>
    <scope>NUCLEOTIDE SEQUENCE [LARGE SCALE GENOMIC DNA]</scope>
    <source>
        <strain evidence="3">NBRC 112502</strain>
    </source>
</reference>
<evidence type="ECO:0000313" key="2">
    <source>
        <dbReference type="EMBL" id="GLR66126.1"/>
    </source>
</evidence>
<dbReference type="Pfam" id="PF00535">
    <property type="entry name" value="Glycos_transf_2"/>
    <property type="match status" value="1"/>
</dbReference>
<dbReference type="Gene3D" id="3.90.550.10">
    <property type="entry name" value="Spore Coat Polysaccharide Biosynthesis Protein SpsA, Chain A"/>
    <property type="match status" value="1"/>
</dbReference>
<sequence length="264" mass="29132">MPARNADHAENTHLVLIPSYNTGEKLFETVADARSHWLPVWVVIDGSTDGTGEALAALSANQRGVRVIRRSRNGGKGAAVLDGIRAAATAGFTHVLVMDADGQHPASMIPAFMQLSQRNPQAMILGTPVFDHNAPRIRVIGRRVSNALARLETLSGIGDVLFGFRVYPLAALRTIMESSRWMRRFDFDTEAVVRLSWRGVPAINQPVPVRYFRAADGGVSHFRYVRDNIALAAMHLRLIGGFLPRLPWLVARLLNRSSSKSFHH</sequence>
<gene>
    <name evidence="2" type="ORF">GCM10010909_08040</name>
</gene>
<evidence type="ECO:0000259" key="1">
    <source>
        <dbReference type="Pfam" id="PF00535"/>
    </source>
</evidence>
<proteinExistence type="predicted"/>
<protein>
    <recommendedName>
        <fullName evidence="1">Glycosyltransferase 2-like domain-containing protein</fullName>
    </recommendedName>
</protein>
<evidence type="ECO:0000313" key="3">
    <source>
        <dbReference type="Proteomes" id="UP001156641"/>
    </source>
</evidence>
<dbReference type="PANTHER" id="PTHR10859:SF91">
    <property type="entry name" value="DOLICHYL-PHOSPHATE BETA-GLUCOSYLTRANSFERASE"/>
    <property type="match status" value="1"/>
</dbReference>
<dbReference type="CDD" id="cd04179">
    <property type="entry name" value="DPM_DPG-synthase_like"/>
    <property type="match status" value="1"/>
</dbReference>
<dbReference type="Proteomes" id="UP001156641">
    <property type="component" value="Unassembled WGS sequence"/>
</dbReference>
<organism evidence="2 3">
    <name type="scientific">Acidocella aquatica</name>
    <dbReference type="NCBI Taxonomy" id="1922313"/>
    <lineage>
        <taxon>Bacteria</taxon>
        <taxon>Pseudomonadati</taxon>
        <taxon>Pseudomonadota</taxon>
        <taxon>Alphaproteobacteria</taxon>
        <taxon>Acetobacterales</taxon>
        <taxon>Acidocellaceae</taxon>
        <taxon>Acidocella</taxon>
    </lineage>
</organism>